<keyword evidence="2" id="KW-0805">Transcription regulation</keyword>
<comment type="caution">
    <text evidence="6">The sequence shown here is derived from an EMBL/GenBank/DDBJ whole genome shotgun (WGS) entry which is preliminary data.</text>
</comment>
<dbReference type="Pfam" id="PF13411">
    <property type="entry name" value="MerR_1"/>
    <property type="match status" value="1"/>
</dbReference>
<evidence type="ECO:0000256" key="2">
    <source>
        <dbReference type="ARBA" id="ARBA00023015"/>
    </source>
</evidence>
<evidence type="ECO:0000256" key="1">
    <source>
        <dbReference type="ARBA" id="ARBA00022491"/>
    </source>
</evidence>
<reference evidence="6" key="1">
    <citation type="submission" date="2020-08" db="EMBL/GenBank/DDBJ databases">
        <title>Genome public.</title>
        <authorList>
            <person name="Liu C."/>
            <person name="Sun Q."/>
        </authorList>
    </citation>
    <scope>NUCLEOTIDE SEQUENCE</scope>
    <source>
        <strain evidence="6">NSJ-52</strain>
    </source>
</reference>
<dbReference type="Proteomes" id="UP000607645">
    <property type="component" value="Unassembled WGS sequence"/>
</dbReference>
<dbReference type="CDD" id="cd00592">
    <property type="entry name" value="HTH_MerR-like"/>
    <property type="match status" value="1"/>
</dbReference>
<evidence type="ECO:0000313" key="6">
    <source>
        <dbReference type="EMBL" id="MBC5738104.1"/>
    </source>
</evidence>
<dbReference type="PANTHER" id="PTHR30204:SF69">
    <property type="entry name" value="MERR-FAMILY TRANSCRIPTIONAL REGULATOR"/>
    <property type="match status" value="1"/>
</dbReference>
<dbReference type="InterPro" id="IPR009061">
    <property type="entry name" value="DNA-bd_dom_put_sf"/>
</dbReference>
<dbReference type="SUPFAM" id="SSF46955">
    <property type="entry name" value="Putative DNA-binding domain"/>
    <property type="match status" value="1"/>
</dbReference>
<keyword evidence="7" id="KW-1185">Reference proteome</keyword>
<evidence type="ECO:0000256" key="4">
    <source>
        <dbReference type="ARBA" id="ARBA00023163"/>
    </source>
</evidence>
<keyword evidence="1" id="KW-0678">Repressor</keyword>
<dbReference type="SMART" id="SM00422">
    <property type="entry name" value="HTH_MERR"/>
    <property type="match status" value="1"/>
</dbReference>
<gene>
    <name evidence="6" type="ORF">H8S62_13915</name>
</gene>
<keyword evidence="4" id="KW-0804">Transcription</keyword>
<proteinExistence type="predicted"/>
<dbReference type="RefSeq" id="WP_155148420.1">
    <property type="nucleotide sequence ID" value="NZ_JACOPQ010000012.1"/>
</dbReference>
<evidence type="ECO:0000259" key="5">
    <source>
        <dbReference type="SMART" id="SM00422"/>
    </source>
</evidence>
<organism evidence="6 7">
    <name type="scientific">Lawsonibacter faecis</name>
    <dbReference type="NCBI Taxonomy" id="2763052"/>
    <lineage>
        <taxon>Bacteria</taxon>
        <taxon>Bacillati</taxon>
        <taxon>Bacillota</taxon>
        <taxon>Clostridia</taxon>
        <taxon>Eubacteriales</taxon>
        <taxon>Oscillospiraceae</taxon>
        <taxon>Lawsonibacter</taxon>
    </lineage>
</organism>
<name>A0A8J6JNA6_9FIRM</name>
<dbReference type="InterPro" id="IPR000551">
    <property type="entry name" value="MerR-type_HTH_dom"/>
</dbReference>
<dbReference type="InterPro" id="IPR047057">
    <property type="entry name" value="MerR_fam"/>
</dbReference>
<sequence>MKQYKVSGLAKEMGVSPDLLKLYEEYGLIAPRRDPGSQYRYYNIYDGGQLVSCLTLRNMGFSVRQTADALRTMDHSALARALEGRRAALEEERARLDRLIPAVEEYAAFLAEFSAPEREPLVCVRPGYYFLAQSSSEEFRQTGEQKLLARRLLDELPWSERLLVLRAGALRGDGPFHFQWGLALREDRAEGWPVEELRYLPPRRCVRLMENHDAAVKVSREGFQSVITWLAAEGLAVEEDVVCRVPVTTMEGGMRTAHRAVYLPVADGKWVENLH</sequence>
<keyword evidence="3" id="KW-0238">DNA-binding</keyword>
<dbReference type="GO" id="GO:0003677">
    <property type="term" value="F:DNA binding"/>
    <property type="evidence" value="ECO:0007669"/>
    <property type="project" value="UniProtKB-KW"/>
</dbReference>
<accession>A0A8J6JNA6</accession>
<protein>
    <submittedName>
        <fullName evidence="6">MerR family transcriptional regulator</fullName>
    </submittedName>
</protein>
<dbReference type="Gene3D" id="1.10.1660.10">
    <property type="match status" value="1"/>
</dbReference>
<feature type="domain" description="HTH merR-type" evidence="5">
    <location>
        <begin position="4"/>
        <end position="73"/>
    </location>
</feature>
<evidence type="ECO:0000313" key="7">
    <source>
        <dbReference type="Proteomes" id="UP000607645"/>
    </source>
</evidence>
<dbReference type="GO" id="GO:0003700">
    <property type="term" value="F:DNA-binding transcription factor activity"/>
    <property type="evidence" value="ECO:0007669"/>
    <property type="project" value="InterPro"/>
</dbReference>
<dbReference type="AlphaFoldDB" id="A0A8J6JNA6"/>
<evidence type="ECO:0000256" key="3">
    <source>
        <dbReference type="ARBA" id="ARBA00023125"/>
    </source>
</evidence>
<dbReference type="EMBL" id="JACOPQ010000012">
    <property type="protein sequence ID" value="MBC5738104.1"/>
    <property type="molecule type" value="Genomic_DNA"/>
</dbReference>
<dbReference type="PANTHER" id="PTHR30204">
    <property type="entry name" value="REDOX-CYCLING DRUG-SENSING TRANSCRIPTIONAL ACTIVATOR SOXR"/>
    <property type="match status" value="1"/>
</dbReference>